<accession>A0A6B9V703</accession>
<organism evidence="1 2">
    <name type="scientific">Arachis hypogaea</name>
    <name type="common">Peanut</name>
    <dbReference type="NCBI Taxonomy" id="3818"/>
    <lineage>
        <taxon>Eukaryota</taxon>
        <taxon>Viridiplantae</taxon>
        <taxon>Streptophyta</taxon>
        <taxon>Embryophyta</taxon>
        <taxon>Tracheophyta</taxon>
        <taxon>Spermatophyta</taxon>
        <taxon>Magnoliopsida</taxon>
        <taxon>eudicotyledons</taxon>
        <taxon>Gunneridae</taxon>
        <taxon>Pentapetalae</taxon>
        <taxon>rosids</taxon>
        <taxon>fabids</taxon>
        <taxon>Fabales</taxon>
        <taxon>Fabaceae</taxon>
        <taxon>Papilionoideae</taxon>
        <taxon>50 kb inversion clade</taxon>
        <taxon>dalbergioids sensu lato</taxon>
        <taxon>Dalbergieae</taxon>
        <taxon>Pterocarpus clade</taxon>
        <taxon>Arachis</taxon>
    </lineage>
</organism>
<evidence type="ECO:0000313" key="2">
    <source>
        <dbReference type="Proteomes" id="UP000464620"/>
    </source>
</evidence>
<protein>
    <submittedName>
        <fullName evidence="1">Uncharacterized protein</fullName>
    </submittedName>
</protein>
<proteinExistence type="predicted"/>
<sequence length="72" mass="7640">MDLIVQNIIFEGMDGPFSCSCKWSNSVFCVTACALCCLGLANGDLVKEPHMLSKVLSESAGATHASFVPKCI</sequence>
<dbReference type="Proteomes" id="UP000464620">
    <property type="component" value="Chromosome B09"/>
</dbReference>
<dbReference type="EMBL" id="CP031001">
    <property type="protein sequence ID" value="QHN77190.1"/>
    <property type="molecule type" value="Genomic_DNA"/>
</dbReference>
<dbReference type="AlphaFoldDB" id="A0A6B9V703"/>
<name>A0A6B9V703_ARAHY</name>
<gene>
    <name evidence="1" type="ORF">DS421_19g650500</name>
</gene>
<reference evidence="1 2" key="1">
    <citation type="submission" date="2020-01" db="EMBL/GenBank/DDBJ databases">
        <title>Genome sequence of Arachis hypogaea, cultivar Shitouqi.</title>
        <authorList>
            <person name="Zhuang W."/>
            <person name="Chen H."/>
            <person name="Varshney R."/>
            <person name="Wang D."/>
            <person name="Ming R."/>
        </authorList>
    </citation>
    <scope>NUCLEOTIDE SEQUENCE [LARGE SCALE GENOMIC DNA]</scope>
    <source>
        <tissue evidence="1">Young leaf</tissue>
    </source>
</reference>
<evidence type="ECO:0000313" key="1">
    <source>
        <dbReference type="EMBL" id="QHN77190.1"/>
    </source>
</evidence>